<organism evidence="5">
    <name type="scientific">freshwater metagenome</name>
    <dbReference type="NCBI Taxonomy" id="449393"/>
    <lineage>
        <taxon>unclassified sequences</taxon>
        <taxon>metagenomes</taxon>
        <taxon>ecological metagenomes</taxon>
    </lineage>
</organism>
<dbReference type="Gene3D" id="1.10.10.10">
    <property type="entry name" value="Winged helix-like DNA-binding domain superfamily/Winged helix DNA-binding domain"/>
    <property type="match status" value="1"/>
</dbReference>
<protein>
    <submittedName>
        <fullName evidence="5">Unannotated protein</fullName>
    </submittedName>
</protein>
<dbReference type="SMART" id="SM00895">
    <property type="entry name" value="FCD"/>
    <property type="match status" value="1"/>
</dbReference>
<keyword evidence="1" id="KW-0805">Transcription regulation</keyword>
<dbReference type="PROSITE" id="PS50949">
    <property type="entry name" value="HTH_GNTR"/>
    <property type="match status" value="1"/>
</dbReference>
<dbReference type="SMART" id="SM00345">
    <property type="entry name" value="HTH_GNTR"/>
    <property type="match status" value="1"/>
</dbReference>
<dbReference type="InterPro" id="IPR008920">
    <property type="entry name" value="TF_FadR/GntR_C"/>
</dbReference>
<reference evidence="5" key="1">
    <citation type="submission" date="2020-05" db="EMBL/GenBank/DDBJ databases">
        <authorList>
            <person name="Chiriac C."/>
            <person name="Salcher M."/>
            <person name="Ghai R."/>
            <person name="Kavagutti S V."/>
        </authorList>
    </citation>
    <scope>NUCLEOTIDE SEQUENCE</scope>
</reference>
<keyword evidence="3" id="KW-0804">Transcription</keyword>
<dbReference type="GO" id="GO:0003677">
    <property type="term" value="F:DNA binding"/>
    <property type="evidence" value="ECO:0007669"/>
    <property type="project" value="UniProtKB-KW"/>
</dbReference>
<proteinExistence type="predicted"/>
<evidence type="ECO:0000259" key="4">
    <source>
        <dbReference type="PROSITE" id="PS50949"/>
    </source>
</evidence>
<dbReference type="Gene3D" id="1.20.120.530">
    <property type="entry name" value="GntR ligand-binding domain-like"/>
    <property type="match status" value="1"/>
</dbReference>
<dbReference type="Pfam" id="PF07729">
    <property type="entry name" value="FCD"/>
    <property type="match status" value="1"/>
</dbReference>
<dbReference type="SUPFAM" id="SSF48008">
    <property type="entry name" value="GntR ligand-binding domain-like"/>
    <property type="match status" value="1"/>
</dbReference>
<sequence length="221" mass="24544">MPTTPPLTRADWVDDRLRAEILVGRIAPGERIPVERLATAWGVSATPIRESLRRLSGEGLVTLLPQRGARVAAVDARLAADVYGVRLALEPLALRQSMIRAARSESEQTSFANDVVVARDRLMGSHASTEEFYADHREFHRVLLSRCANRVLIDQIEQLTDRARLFQLLGGAPVRRSDHRREHTDIAGLVVARDVDGAVEALTSHLLLTLEVIVRMAENHT</sequence>
<dbReference type="EMBL" id="CAEZTS010000237">
    <property type="protein sequence ID" value="CAB4596064.1"/>
    <property type="molecule type" value="Genomic_DNA"/>
</dbReference>
<evidence type="ECO:0000313" key="5">
    <source>
        <dbReference type="EMBL" id="CAB4596064.1"/>
    </source>
</evidence>
<dbReference type="InterPro" id="IPR011711">
    <property type="entry name" value="GntR_C"/>
</dbReference>
<dbReference type="CDD" id="cd07377">
    <property type="entry name" value="WHTH_GntR"/>
    <property type="match status" value="1"/>
</dbReference>
<evidence type="ECO:0000256" key="2">
    <source>
        <dbReference type="ARBA" id="ARBA00023125"/>
    </source>
</evidence>
<dbReference type="InterPro" id="IPR036390">
    <property type="entry name" value="WH_DNA-bd_sf"/>
</dbReference>
<dbReference type="AlphaFoldDB" id="A0A6J6GA55"/>
<feature type="domain" description="HTH gntR-type" evidence="4">
    <location>
        <begin position="7"/>
        <end position="74"/>
    </location>
</feature>
<dbReference type="InterPro" id="IPR036388">
    <property type="entry name" value="WH-like_DNA-bd_sf"/>
</dbReference>
<accession>A0A6J6GA55</accession>
<name>A0A6J6GA55_9ZZZZ</name>
<dbReference type="PANTHER" id="PTHR43537">
    <property type="entry name" value="TRANSCRIPTIONAL REGULATOR, GNTR FAMILY"/>
    <property type="match status" value="1"/>
</dbReference>
<dbReference type="SUPFAM" id="SSF46785">
    <property type="entry name" value="Winged helix' DNA-binding domain"/>
    <property type="match status" value="1"/>
</dbReference>
<keyword evidence="2" id="KW-0238">DNA-binding</keyword>
<dbReference type="PANTHER" id="PTHR43537:SF24">
    <property type="entry name" value="GLUCONATE OPERON TRANSCRIPTIONAL REPRESSOR"/>
    <property type="match status" value="1"/>
</dbReference>
<dbReference type="GO" id="GO:0003700">
    <property type="term" value="F:DNA-binding transcription factor activity"/>
    <property type="evidence" value="ECO:0007669"/>
    <property type="project" value="InterPro"/>
</dbReference>
<evidence type="ECO:0000256" key="3">
    <source>
        <dbReference type="ARBA" id="ARBA00023163"/>
    </source>
</evidence>
<dbReference type="InterPro" id="IPR000524">
    <property type="entry name" value="Tscrpt_reg_HTH_GntR"/>
</dbReference>
<gene>
    <name evidence="5" type="ORF">UFOPK1722_01903</name>
</gene>
<dbReference type="Pfam" id="PF00392">
    <property type="entry name" value="GntR"/>
    <property type="match status" value="1"/>
</dbReference>
<evidence type="ECO:0000256" key="1">
    <source>
        <dbReference type="ARBA" id="ARBA00023015"/>
    </source>
</evidence>